<proteinExistence type="inferred from homology"/>
<evidence type="ECO:0000256" key="4">
    <source>
        <dbReference type="ARBA" id="ARBA00023136"/>
    </source>
</evidence>
<keyword evidence="4 5" id="KW-0472">Membrane</keyword>
<evidence type="ECO:0000313" key="8">
    <source>
        <dbReference type="EMBL" id="ACB33542.1"/>
    </source>
</evidence>
<dbReference type="GO" id="GO:0042884">
    <property type="term" value="P:microcin transport"/>
    <property type="evidence" value="ECO:0007669"/>
    <property type="project" value="TreeGrafter"/>
</dbReference>
<keyword evidence="9" id="KW-1185">Reference proteome</keyword>
<dbReference type="CDD" id="cd06261">
    <property type="entry name" value="TM_PBP2"/>
    <property type="match status" value="1"/>
</dbReference>
<dbReference type="EMBL" id="CP001013">
    <property type="protein sequence ID" value="ACB33542.1"/>
    <property type="molecule type" value="Genomic_DNA"/>
</dbReference>
<accession>B1Y5F4</accession>
<evidence type="ECO:0000259" key="7">
    <source>
        <dbReference type="PROSITE" id="PS50928"/>
    </source>
</evidence>
<dbReference type="PANTHER" id="PTHR30325">
    <property type="entry name" value="MEMBRANE COMPONENT OF ABC TRANSPORTER"/>
    <property type="match status" value="1"/>
</dbReference>
<comment type="similarity">
    <text evidence="5">Belongs to the binding-protein-dependent transport system permease family.</text>
</comment>
<dbReference type="InterPro" id="IPR035906">
    <property type="entry name" value="MetI-like_sf"/>
</dbReference>
<evidence type="ECO:0000256" key="2">
    <source>
        <dbReference type="ARBA" id="ARBA00022692"/>
    </source>
</evidence>
<feature type="transmembrane region" description="Helical" evidence="5">
    <location>
        <begin position="220"/>
        <end position="247"/>
    </location>
</feature>
<dbReference type="GO" id="GO:0005886">
    <property type="term" value="C:plasma membrane"/>
    <property type="evidence" value="ECO:0007669"/>
    <property type="project" value="UniProtKB-SubCell"/>
</dbReference>
<keyword evidence="3 5" id="KW-1133">Transmembrane helix</keyword>
<feature type="compositionally biased region" description="Low complexity" evidence="6">
    <location>
        <begin position="17"/>
        <end position="31"/>
    </location>
</feature>
<evidence type="ECO:0000256" key="5">
    <source>
        <dbReference type="RuleBase" id="RU363032"/>
    </source>
</evidence>
<dbReference type="GO" id="GO:0055085">
    <property type="term" value="P:transmembrane transport"/>
    <property type="evidence" value="ECO:0007669"/>
    <property type="project" value="InterPro"/>
</dbReference>
<dbReference type="InterPro" id="IPR025966">
    <property type="entry name" value="OppC_N"/>
</dbReference>
<dbReference type="SUPFAM" id="SSF161098">
    <property type="entry name" value="MetI-like"/>
    <property type="match status" value="1"/>
</dbReference>
<name>B1Y5F4_LEPCP</name>
<comment type="subcellular location">
    <subcellularLocation>
        <location evidence="1 5">Cell membrane</location>
        <topology evidence="1 5">Multi-pass membrane protein</topology>
    </subcellularLocation>
</comment>
<dbReference type="HOGENOM" id="CLU_028518_1_0_4"/>
<keyword evidence="5" id="KW-0813">Transport</keyword>
<evidence type="ECO:0000256" key="1">
    <source>
        <dbReference type="ARBA" id="ARBA00004651"/>
    </source>
</evidence>
<sequence length="371" mass="40792">MTAKRALNDAGGPSAGPPQAGLHPRGGSSAVPGGGGPNQRAWARFRRNRIGLVSLWLFIVMLVFSTAAELVSNDRPLLVSFKGELSAPMLHNPPETAYGGDFATPTDWKDSFIVERFKQPDAWALFTLNPHSATSINYFDPLPSPMPPSERNWLGTDSEGRDMVARLLYGFRISIWFALALTVVGTLLGVAAGALQGYFGGRVDLVTQRLMEIWGAVPELYLLIIFASIFEPSLLLLLILLSLWGWMGLSDYVRAEFLRNRNLEFVKAARALGLSNRQIIWRHVLPNSLTPVITFLPFRMSAAILALTSLDFLGLGVPSSMPSLGQLLQQGKANLDAWWIIVPTFLLLVLTMLLLTFIGDALRDAFDTRKS</sequence>
<evidence type="ECO:0000256" key="6">
    <source>
        <dbReference type="SAM" id="MobiDB-lite"/>
    </source>
</evidence>
<dbReference type="Pfam" id="PF00528">
    <property type="entry name" value="BPD_transp_1"/>
    <property type="match status" value="1"/>
</dbReference>
<dbReference type="Gene3D" id="1.10.3720.10">
    <property type="entry name" value="MetI-like"/>
    <property type="match status" value="1"/>
</dbReference>
<dbReference type="PANTHER" id="PTHR30325:SF0">
    <property type="entry name" value="INNER MEMBRANE ABC TRANSPORTER PERMEASE PROTEIN YEJE"/>
    <property type="match status" value="1"/>
</dbReference>
<dbReference type="RefSeq" id="WP_012346304.1">
    <property type="nucleotide sequence ID" value="NC_010524.1"/>
</dbReference>
<gene>
    <name evidence="8" type="ordered locus">Lcho_1273</name>
</gene>
<dbReference type="eggNOG" id="COG4239">
    <property type="taxonomic scope" value="Bacteria"/>
</dbReference>
<feature type="region of interest" description="Disordered" evidence="6">
    <location>
        <begin position="1"/>
        <end position="38"/>
    </location>
</feature>
<evidence type="ECO:0000256" key="3">
    <source>
        <dbReference type="ARBA" id="ARBA00022989"/>
    </source>
</evidence>
<feature type="transmembrane region" description="Helical" evidence="5">
    <location>
        <begin position="50"/>
        <end position="68"/>
    </location>
</feature>
<dbReference type="OrthoDB" id="9783218at2"/>
<feature type="transmembrane region" description="Helical" evidence="5">
    <location>
        <begin position="173"/>
        <end position="199"/>
    </location>
</feature>
<dbReference type="Proteomes" id="UP000001693">
    <property type="component" value="Chromosome"/>
</dbReference>
<reference evidence="8 9" key="1">
    <citation type="submission" date="2008-03" db="EMBL/GenBank/DDBJ databases">
        <title>Complete sequence of Leptothrix cholodnii SP-6.</title>
        <authorList>
            <consortium name="US DOE Joint Genome Institute"/>
            <person name="Copeland A."/>
            <person name="Lucas S."/>
            <person name="Lapidus A."/>
            <person name="Glavina del Rio T."/>
            <person name="Dalin E."/>
            <person name="Tice H."/>
            <person name="Bruce D."/>
            <person name="Goodwin L."/>
            <person name="Pitluck S."/>
            <person name="Chertkov O."/>
            <person name="Brettin T."/>
            <person name="Detter J.C."/>
            <person name="Han C."/>
            <person name="Kuske C.R."/>
            <person name="Schmutz J."/>
            <person name="Larimer F."/>
            <person name="Land M."/>
            <person name="Hauser L."/>
            <person name="Kyrpides N."/>
            <person name="Lykidis A."/>
            <person name="Emerson D."/>
            <person name="Richardson P."/>
        </authorList>
    </citation>
    <scope>NUCLEOTIDE SEQUENCE [LARGE SCALE GENOMIC DNA]</scope>
    <source>
        <strain evidence="9">ATCC 51168 / LMG 8142 / SP-6</strain>
    </source>
</reference>
<dbReference type="STRING" id="395495.Lcho_1273"/>
<feature type="transmembrane region" description="Helical" evidence="5">
    <location>
        <begin position="337"/>
        <end position="358"/>
    </location>
</feature>
<dbReference type="AlphaFoldDB" id="B1Y5F4"/>
<dbReference type="Pfam" id="PF12911">
    <property type="entry name" value="OppC_N"/>
    <property type="match status" value="1"/>
</dbReference>
<organism evidence="8 9">
    <name type="scientific">Leptothrix cholodnii (strain ATCC 51168 / LMG 8142 / SP-6)</name>
    <name type="common">Leptothrix discophora (strain SP-6)</name>
    <dbReference type="NCBI Taxonomy" id="395495"/>
    <lineage>
        <taxon>Bacteria</taxon>
        <taxon>Pseudomonadati</taxon>
        <taxon>Pseudomonadota</taxon>
        <taxon>Betaproteobacteria</taxon>
        <taxon>Burkholderiales</taxon>
        <taxon>Sphaerotilaceae</taxon>
        <taxon>Leptothrix</taxon>
    </lineage>
</organism>
<dbReference type="PROSITE" id="PS50928">
    <property type="entry name" value="ABC_TM1"/>
    <property type="match status" value="1"/>
</dbReference>
<keyword evidence="2 5" id="KW-0812">Transmembrane</keyword>
<feature type="transmembrane region" description="Helical" evidence="5">
    <location>
        <begin position="296"/>
        <end position="317"/>
    </location>
</feature>
<dbReference type="InterPro" id="IPR000515">
    <property type="entry name" value="MetI-like"/>
</dbReference>
<dbReference type="KEGG" id="lch:Lcho_1273"/>
<feature type="domain" description="ABC transmembrane type-1" evidence="7">
    <location>
        <begin position="171"/>
        <end position="359"/>
    </location>
</feature>
<protein>
    <submittedName>
        <fullName evidence="8">Binding-protein-dependent transport systems inner membrane component</fullName>
    </submittedName>
</protein>
<evidence type="ECO:0000313" key="9">
    <source>
        <dbReference type="Proteomes" id="UP000001693"/>
    </source>
</evidence>